<keyword evidence="4" id="KW-1185">Reference proteome</keyword>
<sequence>MATTDSEAMGRRIAEARARTGLTQEELAAQISIDRSALAKIEKGSRRVSALELARIAHVLQERIEWFVLDTPPAIVSHRNVTEPGAASPAIDQVAERIAWHVEFVDKNDDRLALVSPEFMARPRSPEEVEKAAATARRLLRLDTSEPCFDVSKRLAHVGLFTFAFDLGADAADAASLHLRQGGIALINGHLHVGRRRLAAAHEFGHYLFADEYTVDWRVGESEDDAAWEARLDRFGRALLLPPQAVRASWSTLRSQGDDLRTASVKLASAFRVDMSTLARRLLELELVPPSEAHRVRQTRTTRADIIEFNLLVNDELAAPHLPQAYQAAVLRLYRQETVTAARATDLLFDTWDEDDLPELPKLPQSAVWNLV</sequence>
<protein>
    <submittedName>
        <fullName evidence="3">Helix-turn-helix</fullName>
    </submittedName>
</protein>
<organism evidence="3 4">
    <name type="scientific">Micromonospora siamensis</name>
    <dbReference type="NCBI Taxonomy" id="299152"/>
    <lineage>
        <taxon>Bacteria</taxon>
        <taxon>Bacillati</taxon>
        <taxon>Actinomycetota</taxon>
        <taxon>Actinomycetes</taxon>
        <taxon>Micromonosporales</taxon>
        <taxon>Micromonosporaceae</taxon>
        <taxon>Micromonospora</taxon>
    </lineage>
</organism>
<evidence type="ECO:0000313" key="4">
    <source>
        <dbReference type="Proteomes" id="UP000198210"/>
    </source>
</evidence>
<dbReference type="PANTHER" id="PTHR43236">
    <property type="entry name" value="ANTITOXIN HIGA1"/>
    <property type="match status" value="1"/>
</dbReference>
<dbReference type="InterPro" id="IPR052345">
    <property type="entry name" value="Rad_response_metalloprotease"/>
</dbReference>
<dbReference type="AlphaFoldDB" id="A0A1C5K3N1"/>
<dbReference type="InterPro" id="IPR010982">
    <property type="entry name" value="Lambda_DNA-bd_dom_sf"/>
</dbReference>
<evidence type="ECO:0000313" key="3">
    <source>
        <dbReference type="EMBL" id="SCG77360.1"/>
    </source>
</evidence>
<dbReference type="SMART" id="SM00530">
    <property type="entry name" value="HTH_XRE"/>
    <property type="match status" value="1"/>
</dbReference>
<dbReference type="CDD" id="cd00093">
    <property type="entry name" value="HTH_XRE"/>
    <property type="match status" value="1"/>
</dbReference>
<evidence type="ECO:0000259" key="2">
    <source>
        <dbReference type="PROSITE" id="PS50943"/>
    </source>
</evidence>
<dbReference type="PROSITE" id="PS50943">
    <property type="entry name" value="HTH_CROC1"/>
    <property type="match status" value="1"/>
</dbReference>
<dbReference type="Pfam" id="PF01381">
    <property type="entry name" value="HTH_3"/>
    <property type="match status" value="1"/>
</dbReference>
<dbReference type="GO" id="GO:0003677">
    <property type="term" value="F:DNA binding"/>
    <property type="evidence" value="ECO:0007669"/>
    <property type="project" value="InterPro"/>
</dbReference>
<dbReference type="EMBL" id="LT607751">
    <property type="protein sequence ID" value="SCG77360.1"/>
    <property type="molecule type" value="Genomic_DNA"/>
</dbReference>
<dbReference type="Gene3D" id="1.10.260.40">
    <property type="entry name" value="lambda repressor-like DNA-binding domains"/>
    <property type="match status" value="1"/>
</dbReference>
<dbReference type="SUPFAM" id="SSF47413">
    <property type="entry name" value="lambda repressor-like DNA-binding domains"/>
    <property type="match status" value="1"/>
</dbReference>
<name>A0A1C5K3N1_9ACTN</name>
<dbReference type="Pfam" id="PF06114">
    <property type="entry name" value="Peptidase_M78"/>
    <property type="match status" value="1"/>
</dbReference>
<dbReference type="PANTHER" id="PTHR43236:SF1">
    <property type="entry name" value="BLL7220 PROTEIN"/>
    <property type="match status" value="1"/>
</dbReference>
<dbReference type="InterPro" id="IPR001387">
    <property type="entry name" value="Cro/C1-type_HTH"/>
</dbReference>
<accession>A0A1C5K3N1</accession>
<dbReference type="RefSeq" id="WP_197697575.1">
    <property type="nucleotide sequence ID" value="NZ_JBHLYF010000033.1"/>
</dbReference>
<comment type="similarity">
    <text evidence="1">Belongs to the short-chain fatty acyl-CoA assimilation regulator (ScfR) family.</text>
</comment>
<reference evidence="3 4" key="1">
    <citation type="submission" date="2016-06" db="EMBL/GenBank/DDBJ databases">
        <authorList>
            <person name="Kjaerup R.B."/>
            <person name="Dalgaard T.S."/>
            <person name="Juul-Madsen H.R."/>
        </authorList>
    </citation>
    <scope>NUCLEOTIDE SEQUENCE [LARGE SCALE GENOMIC DNA]</scope>
    <source>
        <strain evidence="3 4">DSM 45097</strain>
    </source>
</reference>
<feature type="domain" description="HTH cro/C1-type" evidence="2">
    <location>
        <begin position="13"/>
        <end position="67"/>
    </location>
</feature>
<evidence type="ECO:0000256" key="1">
    <source>
        <dbReference type="ARBA" id="ARBA00007227"/>
    </source>
</evidence>
<proteinExistence type="inferred from homology"/>
<dbReference type="InterPro" id="IPR010359">
    <property type="entry name" value="IrrE_HExxH"/>
</dbReference>
<gene>
    <name evidence="3" type="ORF">GA0074704_5443</name>
</gene>
<dbReference type="Proteomes" id="UP000198210">
    <property type="component" value="Chromosome I"/>
</dbReference>